<gene>
    <name evidence="1" type="ORF">L6452_03044</name>
</gene>
<comment type="caution">
    <text evidence="1">The sequence shown here is derived from an EMBL/GenBank/DDBJ whole genome shotgun (WGS) entry which is preliminary data.</text>
</comment>
<organism evidence="1 2">
    <name type="scientific">Arctium lappa</name>
    <name type="common">Greater burdock</name>
    <name type="synonym">Lappa major</name>
    <dbReference type="NCBI Taxonomy" id="4217"/>
    <lineage>
        <taxon>Eukaryota</taxon>
        <taxon>Viridiplantae</taxon>
        <taxon>Streptophyta</taxon>
        <taxon>Embryophyta</taxon>
        <taxon>Tracheophyta</taxon>
        <taxon>Spermatophyta</taxon>
        <taxon>Magnoliopsida</taxon>
        <taxon>eudicotyledons</taxon>
        <taxon>Gunneridae</taxon>
        <taxon>Pentapetalae</taxon>
        <taxon>asterids</taxon>
        <taxon>campanulids</taxon>
        <taxon>Asterales</taxon>
        <taxon>Asteraceae</taxon>
        <taxon>Carduoideae</taxon>
        <taxon>Cardueae</taxon>
        <taxon>Arctiinae</taxon>
        <taxon>Arctium</taxon>
    </lineage>
</organism>
<sequence length="88" mass="9849">MIMGRMMMARISREEATAGLEHKAACNSLPVTAEMGTALQLIQLNGEYSDVDVHDHGHDLRLKATIRMYLEVGGERGRRSDSFTRSTR</sequence>
<dbReference type="EMBL" id="CM042047">
    <property type="protein sequence ID" value="KAI3771873.1"/>
    <property type="molecule type" value="Genomic_DNA"/>
</dbReference>
<evidence type="ECO:0000313" key="1">
    <source>
        <dbReference type="EMBL" id="KAI3771873.1"/>
    </source>
</evidence>
<keyword evidence="2" id="KW-1185">Reference proteome</keyword>
<reference evidence="1 2" key="2">
    <citation type="journal article" date="2022" name="Mol. Ecol. Resour.">
        <title>The genomes of chicory, endive, great burdock and yacon provide insights into Asteraceae paleo-polyploidization history and plant inulin production.</title>
        <authorList>
            <person name="Fan W."/>
            <person name="Wang S."/>
            <person name="Wang H."/>
            <person name="Wang A."/>
            <person name="Jiang F."/>
            <person name="Liu H."/>
            <person name="Zhao H."/>
            <person name="Xu D."/>
            <person name="Zhang Y."/>
        </authorList>
    </citation>
    <scope>NUCLEOTIDE SEQUENCE [LARGE SCALE GENOMIC DNA]</scope>
    <source>
        <strain evidence="2">cv. Niubang</strain>
    </source>
</reference>
<accession>A0ACB9FM41</accession>
<evidence type="ECO:0000313" key="2">
    <source>
        <dbReference type="Proteomes" id="UP001055879"/>
    </source>
</evidence>
<reference evidence="2" key="1">
    <citation type="journal article" date="2022" name="Mol. Ecol. Resour.">
        <title>The genomes of chicory, endive, great burdock and yacon provide insights into Asteraceae palaeo-polyploidization history and plant inulin production.</title>
        <authorList>
            <person name="Fan W."/>
            <person name="Wang S."/>
            <person name="Wang H."/>
            <person name="Wang A."/>
            <person name="Jiang F."/>
            <person name="Liu H."/>
            <person name="Zhao H."/>
            <person name="Xu D."/>
            <person name="Zhang Y."/>
        </authorList>
    </citation>
    <scope>NUCLEOTIDE SEQUENCE [LARGE SCALE GENOMIC DNA]</scope>
    <source>
        <strain evidence="2">cv. Niubang</strain>
    </source>
</reference>
<proteinExistence type="predicted"/>
<dbReference type="Proteomes" id="UP001055879">
    <property type="component" value="Linkage Group LG01"/>
</dbReference>
<protein>
    <submittedName>
        <fullName evidence="1">Uncharacterized protein</fullName>
    </submittedName>
</protein>
<name>A0ACB9FM41_ARCLA</name>